<feature type="transmembrane region" description="Helical" evidence="1">
    <location>
        <begin position="382"/>
        <end position="403"/>
    </location>
</feature>
<feature type="transmembrane region" description="Helical" evidence="1">
    <location>
        <begin position="325"/>
        <end position="346"/>
    </location>
</feature>
<dbReference type="RefSeq" id="WP_011583486.1">
    <property type="nucleotide sequence ID" value="NC_008255.1"/>
</dbReference>
<evidence type="ECO:0000256" key="1">
    <source>
        <dbReference type="SAM" id="Phobius"/>
    </source>
</evidence>
<dbReference type="OrthoDB" id="136762at2"/>
<feature type="transmembrane region" description="Helical" evidence="1">
    <location>
        <begin position="79"/>
        <end position="101"/>
    </location>
</feature>
<feature type="transmembrane region" description="Helical" evidence="1">
    <location>
        <begin position="358"/>
        <end position="376"/>
    </location>
</feature>
<feature type="transmembrane region" description="Helical" evidence="1">
    <location>
        <begin position="113"/>
        <end position="136"/>
    </location>
</feature>
<keyword evidence="1" id="KW-1133">Transmembrane helix</keyword>
<feature type="transmembrane region" description="Helical" evidence="1">
    <location>
        <begin position="200"/>
        <end position="228"/>
    </location>
</feature>
<evidence type="ECO:0008006" key="4">
    <source>
        <dbReference type="Google" id="ProtNLM"/>
    </source>
</evidence>
<protein>
    <recommendedName>
        <fullName evidence="4">Glycosyltransferase RgtA/B/C/D-like domain-containing protein</fullName>
    </recommendedName>
</protein>
<reference evidence="2 3" key="1">
    <citation type="journal article" date="2007" name="Appl. Environ. Microbiol.">
        <title>Genome sequence of the cellulolytic gliding bacterium Cytophaga hutchinsonii.</title>
        <authorList>
            <person name="Xie G."/>
            <person name="Bruce D.C."/>
            <person name="Challacombe J.F."/>
            <person name="Chertkov O."/>
            <person name="Detter J.C."/>
            <person name="Gilna P."/>
            <person name="Han C.S."/>
            <person name="Lucas S."/>
            <person name="Misra M."/>
            <person name="Myers G.L."/>
            <person name="Richardson P."/>
            <person name="Tapia R."/>
            <person name="Thayer N."/>
            <person name="Thompson L.S."/>
            <person name="Brettin T.S."/>
            <person name="Henrissat B."/>
            <person name="Wilson D.B."/>
            <person name="McBride M.J."/>
        </authorList>
    </citation>
    <scope>NUCLEOTIDE SEQUENCE [LARGE SCALE GENOMIC DNA]</scope>
    <source>
        <strain evidence="3">ATCC 33406 / DSM 1761 / CIP 103989 / NBRC 15051 / NCIMB 9469 / D465</strain>
    </source>
</reference>
<feature type="transmembrane region" description="Helical" evidence="1">
    <location>
        <begin position="41"/>
        <end position="58"/>
    </location>
</feature>
<sequence length="452" mass="53028">MKSLSVSKFALIFILSISLIVTGNSQKWKEGVIEWDIISYYAYLPGLIIYEDLTFNFLDKNTPEGVRIWTENTPENKKVIKMSSGLAILYSPFFLMAHGVAKLQPEMYVPNGYSMVYSLFLILSDIFYTFLGFIFLRKILIRYFSDMVTGITLLCVFFGTNMIFYSMFEVMAHCYLFCLITMFVYYTIKWHETPTTRFSIYLGLLFGLITLIRPVDIVVIFLFVFYGIHSFNSIKPRITYLWSLRSKVILIGVVGFLVFCIQIAYWKYATGHFLYWSYTNEYFFWTKPHIIEGLIGFRKGWYIYSPIMLFATIGLFFVRKKIPQFSVPFILLFVLYTYIIFCWWCWWYGGGISCRPMVDLYGVMGIGLASFITYVIEQKYLVIKYTVSLFTVLFVLYGALINIQYLRKSLHYDSMTFEAWKIDFLKLDPQGGYYESLQAPDYDKALKTGSEK</sequence>
<name>A0A6N4SM83_CYTH3</name>
<dbReference type="KEGG" id="chu:CHU_0076"/>
<evidence type="ECO:0000313" key="3">
    <source>
        <dbReference type="Proteomes" id="UP000001822"/>
    </source>
</evidence>
<feature type="transmembrane region" description="Helical" evidence="1">
    <location>
        <begin position="248"/>
        <end position="266"/>
    </location>
</feature>
<keyword evidence="1" id="KW-0812">Transmembrane</keyword>
<proteinExistence type="predicted"/>
<feature type="transmembrane region" description="Helical" evidence="1">
    <location>
        <begin position="301"/>
        <end position="319"/>
    </location>
</feature>
<accession>A0A6N4SM83</accession>
<organism evidence="2 3">
    <name type="scientific">Cytophaga hutchinsonii (strain ATCC 33406 / DSM 1761 / CIP 103989 / NBRC 15051 / NCIMB 9469 / D465)</name>
    <dbReference type="NCBI Taxonomy" id="269798"/>
    <lineage>
        <taxon>Bacteria</taxon>
        <taxon>Pseudomonadati</taxon>
        <taxon>Bacteroidota</taxon>
        <taxon>Cytophagia</taxon>
        <taxon>Cytophagales</taxon>
        <taxon>Cytophagaceae</taxon>
        <taxon>Cytophaga</taxon>
    </lineage>
</organism>
<gene>
    <name evidence="2" type="ordered locus">CHU_0076</name>
</gene>
<feature type="transmembrane region" description="Helical" evidence="1">
    <location>
        <begin position="143"/>
        <end position="164"/>
    </location>
</feature>
<evidence type="ECO:0000313" key="2">
    <source>
        <dbReference type="EMBL" id="ABG57370.1"/>
    </source>
</evidence>
<feature type="transmembrane region" description="Helical" evidence="1">
    <location>
        <begin position="170"/>
        <end position="188"/>
    </location>
</feature>
<keyword evidence="1" id="KW-0472">Membrane</keyword>
<keyword evidence="3" id="KW-1185">Reference proteome</keyword>
<dbReference type="EMBL" id="CP000383">
    <property type="protein sequence ID" value="ABG57370.1"/>
    <property type="molecule type" value="Genomic_DNA"/>
</dbReference>
<dbReference type="AlphaFoldDB" id="A0A6N4SM83"/>
<dbReference type="Proteomes" id="UP000001822">
    <property type="component" value="Chromosome"/>
</dbReference>